<dbReference type="EMBL" id="CAJJDO010000053">
    <property type="protein sequence ID" value="CAD8170436.1"/>
    <property type="molecule type" value="Genomic_DNA"/>
</dbReference>
<sequence>MKYIIYLLIEPKLTINFIRIVIIQKVQDNQTKEDQDGKKTKSVTFCFEKNIIHSIFKCPSEYLSKKNRKQLCRKISSSTKGKWFYDQTSSDEETGNYSDLEDYQHFYSIIEWKNLQEVSQSKMTSNNQNEVQNSKNIKDFKNGNLQNPKSCLKQTKKLDIPSQFDEFQQKDQIDDQQTEVCSEKNLNRDNIQNHKQIEVSKFKDHNERDEEDEISINLDDLFDFQSNYNEQKIHDRQDISIYDQLKKKIDFKSAFKIIDIVKLYENI</sequence>
<evidence type="ECO:0000313" key="2">
    <source>
        <dbReference type="Proteomes" id="UP000689195"/>
    </source>
</evidence>
<accession>A0A8S1V6S1</accession>
<organism evidence="1 2">
    <name type="scientific">Paramecium pentaurelia</name>
    <dbReference type="NCBI Taxonomy" id="43138"/>
    <lineage>
        <taxon>Eukaryota</taxon>
        <taxon>Sar</taxon>
        <taxon>Alveolata</taxon>
        <taxon>Ciliophora</taxon>
        <taxon>Intramacronucleata</taxon>
        <taxon>Oligohymenophorea</taxon>
        <taxon>Peniculida</taxon>
        <taxon>Parameciidae</taxon>
        <taxon>Paramecium</taxon>
    </lineage>
</organism>
<reference evidence="1" key="1">
    <citation type="submission" date="2021-01" db="EMBL/GenBank/DDBJ databases">
        <authorList>
            <consortium name="Genoscope - CEA"/>
            <person name="William W."/>
        </authorList>
    </citation>
    <scope>NUCLEOTIDE SEQUENCE</scope>
</reference>
<dbReference type="AlphaFoldDB" id="A0A8S1V6S1"/>
<proteinExistence type="predicted"/>
<dbReference type="Proteomes" id="UP000689195">
    <property type="component" value="Unassembled WGS sequence"/>
</dbReference>
<gene>
    <name evidence="1" type="ORF">PPENT_87.1.T0530058</name>
</gene>
<protein>
    <submittedName>
        <fullName evidence="1">Uncharacterized protein</fullName>
    </submittedName>
</protein>
<dbReference type="OrthoDB" id="316528at2759"/>
<keyword evidence="2" id="KW-1185">Reference proteome</keyword>
<name>A0A8S1V6S1_9CILI</name>
<evidence type="ECO:0000313" key="1">
    <source>
        <dbReference type="EMBL" id="CAD8170436.1"/>
    </source>
</evidence>
<comment type="caution">
    <text evidence="1">The sequence shown here is derived from an EMBL/GenBank/DDBJ whole genome shotgun (WGS) entry which is preliminary data.</text>
</comment>